<evidence type="ECO:0000313" key="12">
    <source>
        <dbReference type="Proteomes" id="UP001142489"/>
    </source>
</evidence>
<dbReference type="Gene3D" id="3.40.50.300">
    <property type="entry name" value="P-loop containing nucleotide triphosphate hydrolases"/>
    <property type="match status" value="2"/>
</dbReference>
<dbReference type="GO" id="GO:0000175">
    <property type="term" value="F:3'-5'-RNA exonuclease activity"/>
    <property type="evidence" value="ECO:0007669"/>
    <property type="project" value="UniProtKB-ARBA"/>
</dbReference>
<dbReference type="SUPFAM" id="SSF50249">
    <property type="entry name" value="Nucleic acid-binding proteins"/>
    <property type="match status" value="1"/>
</dbReference>
<dbReference type="InterPro" id="IPR041677">
    <property type="entry name" value="DNA2/NAM7_AAA_11"/>
</dbReference>
<dbReference type="PANTHER" id="PTHR43788">
    <property type="entry name" value="DNA2/NAM7 HELICASE FAMILY MEMBER"/>
    <property type="match status" value="1"/>
</dbReference>
<protein>
    <submittedName>
        <fullName evidence="11">Uncharacterized protein</fullName>
    </submittedName>
</protein>
<dbReference type="PROSITE" id="PS01175">
    <property type="entry name" value="RIBONUCLEASE_II"/>
    <property type="match status" value="1"/>
</dbReference>
<keyword evidence="4" id="KW-0347">Helicase</keyword>
<sequence>MARLQEDCYYDQLDEETPLGQRCSHQMVEEFMVLFNSSVAELLTGKDRTMNLTPLRCQMEPNPQQLSHLREKYRDLIPQSTHLTHHLGPPAAAALTKANSKFVLLTSSWDLLKSAASAQDVPTVLDLITTDDIHPKLAPVNLEFRKLLGRSYFLRSNSSLVSKMGHYSLHVDVYTWATSPVRRYMDVVVQRHLISLILKEPVQYSPADIESICRDFNRKNGLANAYEKRSRSLEMAVQLKAQVRQKVAFVMNVEEMAKNFKILFPLNKETLPDLQLISYRALQLVVQPFYVREQERIRLVWKRRIYSVTTLKDCATNLAELWDKSVTLFSVETWCKFLAAVRSQDYQEVCSLLQRAAPSTQQRSIGRMQRSRCSHYVDLTLELGAGDVLCVQLTTDLQRGFLVPFVQLWTVAPGFDVCLEHSEKPIDCFSRQATLAPKPAYRNASEYRKVWLPLSDMEAASCAVAENDAIVLHDVTIAWEKRRTSRGHLQGSFSLARTFLKECSIDLDFSYCYLCIRLSGLKVDGALGGVESLSHGLQQLSLAKPKAEDSKFLVDPDTYTWVAHGCTEQFSEDQEKAGQRGDVPMLFYIHHMSMEKIPVEVTQLSSRFTVEVIPRLLPDVRKEKAIWRLKHATELAQAIALGHNIPEKPMEKSKLLKRRSFDLPGSLRKLNPSQNFAISEALRRPFTLIQGPPGTGKTVVGTHIVYWFHQLNQEFRGKEQKLDDATQANAHILYCGPSNKSVDVVAEMLLKLRPSLRPLRVYGEMIEAVEFPYPGSNMHISWKAQRDARSKPEIRAITLHHRIRSPSNPFGSDICAFDTRVKRGEAMTEKEIEAYKKLLSQARKFELQHHDVILCTCSASCGSALTETLNVKQVLVDECAMSTEPETLIPLAYYGKMEKVVLLGDHKQLRPVVHNDLCKALGMETSLFERYKDQAVMLDTQYRMHQDICRFPSEAFYNRRLKTCPDLVRRPSVFGHRDRPCCAIIFGHVEGRERSLMVSTEEGNENSRANLEEAEEVVRIAKQLTLDKTTQPEQIAILTPYNAQVVEIKKLLSQVGVQNVTVCTIMKSQGSEWKYVILSTVRSCSRSEIDQKPTLSWQKKQLGFVSDANQINVAITRAQEGLCIIGNRYLLECNPLWRGLLQHYRNQRCSTTASAIRIRKVSAAPSVWRPALGYRM</sequence>
<keyword evidence="2" id="KW-0547">Nucleotide-binding</keyword>
<keyword evidence="5" id="KW-0067">ATP-binding</keyword>
<dbReference type="GO" id="GO:0005524">
    <property type="term" value="F:ATP binding"/>
    <property type="evidence" value="ECO:0007669"/>
    <property type="project" value="UniProtKB-KW"/>
</dbReference>
<dbReference type="SUPFAM" id="SSF52540">
    <property type="entry name" value="P-loop containing nucleoside triphosphate hydrolases"/>
    <property type="match status" value="1"/>
</dbReference>
<evidence type="ECO:0000256" key="4">
    <source>
        <dbReference type="ARBA" id="ARBA00022806"/>
    </source>
</evidence>
<dbReference type="OrthoDB" id="2285229at2759"/>
<comment type="similarity">
    <text evidence="6">Belongs to the RNR ribonuclease family.</text>
</comment>
<dbReference type="FunFam" id="3.40.50.300:FF:001313">
    <property type="entry name" value="Helicase with zinc finger domain 2"/>
    <property type="match status" value="1"/>
</dbReference>
<feature type="domain" description="RNB" evidence="8">
    <location>
        <begin position="22"/>
        <end position="196"/>
    </location>
</feature>
<keyword evidence="12" id="KW-1185">Reference proteome</keyword>
<comment type="similarity">
    <text evidence="1">Belongs to the DNA2/NAM7 helicase family.</text>
</comment>
<dbReference type="InterPro" id="IPR022966">
    <property type="entry name" value="RNase_II/R_CS"/>
</dbReference>
<dbReference type="Pfam" id="PF13087">
    <property type="entry name" value="AAA_12"/>
    <property type="match status" value="1"/>
</dbReference>
<feature type="domain" description="DNA2/NAM7 helicase-like C-terminal" evidence="10">
    <location>
        <begin position="923"/>
        <end position="1128"/>
    </location>
</feature>
<proteinExistence type="inferred from homology"/>
<evidence type="ECO:0000259" key="10">
    <source>
        <dbReference type="Pfam" id="PF13087"/>
    </source>
</evidence>
<dbReference type="AlphaFoldDB" id="A0A9Q1B3G7"/>
<evidence type="ECO:0000256" key="2">
    <source>
        <dbReference type="ARBA" id="ARBA00022741"/>
    </source>
</evidence>
<dbReference type="Proteomes" id="UP001142489">
    <property type="component" value="Unassembled WGS sequence"/>
</dbReference>
<feature type="domain" description="DNA2/NAM7 helicase helicase" evidence="9">
    <location>
        <begin position="669"/>
        <end position="915"/>
    </location>
</feature>
<evidence type="ECO:0000256" key="3">
    <source>
        <dbReference type="ARBA" id="ARBA00022801"/>
    </source>
</evidence>
<dbReference type="Pfam" id="PF13086">
    <property type="entry name" value="AAA_11"/>
    <property type="match status" value="1"/>
</dbReference>
<dbReference type="PANTHER" id="PTHR43788:SF16">
    <property type="entry name" value="HELICASE WITH ZINC FINGER 2"/>
    <property type="match status" value="1"/>
</dbReference>
<dbReference type="CDD" id="cd18808">
    <property type="entry name" value="SF1_C_Upf1"/>
    <property type="match status" value="1"/>
</dbReference>
<feature type="coiled-coil region" evidence="7">
    <location>
        <begin position="997"/>
        <end position="1024"/>
    </location>
</feature>
<dbReference type="InterPro" id="IPR050534">
    <property type="entry name" value="Coronavir_polyprotein_1ab"/>
</dbReference>
<evidence type="ECO:0000256" key="6">
    <source>
        <dbReference type="RuleBase" id="RU003901"/>
    </source>
</evidence>
<accession>A0A9Q1B3G7</accession>
<keyword evidence="7" id="KW-0175">Coiled coil</keyword>
<dbReference type="GO" id="GO:0003723">
    <property type="term" value="F:RNA binding"/>
    <property type="evidence" value="ECO:0007669"/>
    <property type="project" value="InterPro"/>
</dbReference>
<evidence type="ECO:0000313" key="11">
    <source>
        <dbReference type="EMBL" id="KAJ7332205.1"/>
    </source>
</evidence>
<comment type="caution">
    <text evidence="11">The sequence shown here is derived from an EMBL/GenBank/DDBJ whole genome shotgun (WGS) entry which is preliminary data.</text>
</comment>
<evidence type="ECO:0000259" key="9">
    <source>
        <dbReference type="Pfam" id="PF13086"/>
    </source>
</evidence>
<keyword evidence="3" id="KW-0378">Hydrolase</keyword>
<evidence type="ECO:0000256" key="5">
    <source>
        <dbReference type="ARBA" id="ARBA00022840"/>
    </source>
</evidence>
<dbReference type="InterPro" id="IPR041679">
    <property type="entry name" value="DNA2/NAM7-like_C"/>
</dbReference>
<organism evidence="11 12">
    <name type="scientific">Phrynocephalus forsythii</name>
    <dbReference type="NCBI Taxonomy" id="171643"/>
    <lineage>
        <taxon>Eukaryota</taxon>
        <taxon>Metazoa</taxon>
        <taxon>Chordata</taxon>
        <taxon>Craniata</taxon>
        <taxon>Vertebrata</taxon>
        <taxon>Euteleostomi</taxon>
        <taxon>Lepidosauria</taxon>
        <taxon>Squamata</taxon>
        <taxon>Bifurcata</taxon>
        <taxon>Unidentata</taxon>
        <taxon>Episquamata</taxon>
        <taxon>Toxicofera</taxon>
        <taxon>Iguania</taxon>
        <taxon>Acrodonta</taxon>
        <taxon>Agamidae</taxon>
        <taxon>Agaminae</taxon>
        <taxon>Phrynocephalus</taxon>
    </lineage>
</organism>
<dbReference type="EMBL" id="JAPFRF010000005">
    <property type="protein sequence ID" value="KAJ7332205.1"/>
    <property type="molecule type" value="Genomic_DNA"/>
</dbReference>
<dbReference type="Pfam" id="PF00773">
    <property type="entry name" value="RNB"/>
    <property type="match status" value="1"/>
</dbReference>
<dbReference type="InterPro" id="IPR047187">
    <property type="entry name" value="SF1_C_Upf1"/>
</dbReference>
<gene>
    <name evidence="11" type="ORF">JRQ81_014385</name>
</gene>
<dbReference type="InterPro" id="IPR027417">
    <property type="entry name" value="P-loop_NTPase"/>
</dbReference>
<dbReference type="InterPro" id="IPR012340">
    <property type="entry name" value="NA-bd_OB-fold"/>
</dbReference>
<dbReference type="GO" id="GO:0043139">
    <property type="term" value="F:5'-3' DNA helicase activity"/>
    <property type="evidence" value="ECO:0007669"/>
    <property type="project" value="TreeGrafter"/>
</dbReference>
<dbReference type="InterPro" id="IPR001900">
    <property type="entry name" value="RNase_II/R"/>
</dbReference>
<evidence type="ECO:0000256" key="7">
    <source>
        <dbReference type="SAM" id="Coils"/>
    </source>
</evidence>
<evidence type="ECO:0000256" key="1">
    <source>
        <dbReference type="ARBA" id="ARBA00007913"/>
    </source>
</evidence>
<reference evidence="11" key="1">
    <citation type="journal article" date="2023" name="DNA Res.">
        <title>Chromosome-level genome assembly of Phrynocephalus forsythii using third-generation DNA sequencing and Hi-C analysis.</title>
        <authorList>
            <person name="Qi Y."/>
            <person name="Zhao W."/>
            <person name="Zhao Y."/>
            <person name="Niu C."/>
            <person name="Cao S."/>
            <person name="Zhang Y."/>
        </authorList>
    </citation>
    <scope>NUCLEOTIDE SEQUENCE</scope>
    <source>
        <tissue evidence="11">Muscle</tissue>
    </source>
</reference>
<name>A0A9Q1B3G7_9SAUR</name>
<evidence type="ECO:0000259" key="8">
    <source>
        <dbReference type="Pfam" id="PF00773"/>
    </source>
</evidence>